<comment type="similarity">
    <text evidence="2">Belongs to the auxin efflux carrier (TC 2.A.69.1) family.</text>
</comment>
<dbReference type="Proteomes" id="UP001374535">
    <property type="component" value="Chromosome 4"/>
</dbReference>
<evidence type="ECO:0008006" key="11">
    <source>
        <dbReference type="Google" id="ProtNLM"/>
    </source>
</evidence>
<dbReference type="GO" id="GO:0009734">
    <property type="term" value="P:auxin-activated signaling pathway"/>
    <property type="evidence" value="ECO:0007669"/>
    <property type="project" value="UniProtKB-KW"/>
</dbReference>
<keyword evidence="3" id="KW-0813">Transport</keyword>
<reference evidence="9 10" key="1">
    <citation type="journal article" date="2023" name="Life. Sci Alliance">
        <title>Evolutionary insights into 3D genome organization and epigenetic landscape of Vigna mungo.</title>
        <authorList>
            <person name="Junaid A."/>
            <person name="Singh B."/>
            <person name="Bhatia S."/>
        </authorList>
    </citation>
    <scope>NUCLEOTIDE SEQUENCE [LARGE SCALE GENOMIC DNA]</scope>
    <source>
        <strain evidence="9">Urdbean</strain>
    </source>
</reference>
<organism evidence="9 10">
    <name type="scientific">Vigna mungo</name>
    <name type="common">Black gram</name>
    <name type="synonym">Phaseolus mungo</name>
    <dbReference type="NCBI Taxonomy" id="3915"/>
    <lineage>
        <taxon>Eukaryota</taxon>
        <taxon>Viridiplantae</taxon>
        <taxon>Streptophyta</taxon>
        <taxon>Embryophyta</taxon>
        <taxon>Tracheophyta</taxon>
        <taxon>Spermatophyta</taxon>
        <taxon>Magnoliopsida</taxon>
        <taxon>eudicotyledons</taxon>
        <taxon>Gunneridae</taxon>
        <taxon>Pentapetalae</taxon>
        <taxon>rosids</taxon>
        <taxon>fabids</taxon>
        <taxon>Fabales</taxon>
        <taxon>Fabaceae</taxon>
        <taxon>Papilionoideae</taxon>
        <taxon>50 kb inversion clade</taxon>
        <taxon>NPAAA clade</taxon>
        <taxon>indigoferoid/millettioid clade</taxon>
        <taxon>Phaseoleae</taxon>
        <taxon>Vigna</taxon>
    </lineage>
</organism>
<keyword evidence="4 8" id="KW-0812">Transmembrane</keyword>
<protein>
    <recommendedName>
        <fullName evidence="11">PIN-like protein</fullName>
    </recommendedName>
</protein>
<keyword evidence="7" id="KW-0927">Auxin signaling pathway</keyword>
<dbReference type="InterPro" id="IPR004776">
    <property type="entry name" value="Mem_transp_PIN-like"/>
</dbReference>
<dbReference type="EMBL" id="CP144697">
    <property type="protein sequence ID" value="WVZ13948.1"/>
    <property type="molecule type" value="Genomic_DNA"/>
</dbReference>
<feature type="transmembrane region" description="Helical" evidence="8">
    <location>
        <begin position="92"/>
        <end position="109"/>
    </location>
</feature>
<dbReference type="PANTHER" id="PTHR31752">
    <property type="entry name" value="AUXIN EFFLUX CARRIER COMPONENT 1B-RELATED"/>
    <property type="match status" value="1"/>
</dbReference>
<accession>A0AAQ3NRE8</accession>
<comment type="subcellular location">
    <subcellularLocation>
        <location evidence="1">Membrane</location>
        <topology evidence="1">Multi-pass membrane protein</topology>
    </subcellularLocation>
</comment>
<dbReference type="GO" id="GO:0009926">
    <property type="term" value="P:auxin polar transport"/>
    <property type="evidence" value="ECO:0007669"/>
    <property type="project" value="TreeGrafter"/>
</dbReference>
<dbReference type="AlphaFoldDB" id="A0AAQ3NRE8"/>
<evidence type="ECO:0000313" key="9">
    <source>
        <dbReference type="EMBL" id="WVZ13948.1"/>
    </source>
</evidence>
<evidence type="ECO:0000256" key="4">
    <source>
        <dbReference type="ARBA" id="ARBA00022692"/>
    </source>
</evidence>
<dbReference type="GO" id="GO:0010329">
    <property type="term" value="F:auxin efflux transmembrane transporter activity"/>
    <property type="evidence" value="ECO:0007669"/>
    <property type="project" value="TreeGrafter"/>
</dbReference>
<dbReference type="Pfam" id="PF03547">
    <property type="entry name" value="Mem_trans"/>
    <property type="match status" value="1"/>
</dbReference>
<dbReference type="InterPro" id="IPR051107">
    <property type="entry name" value="Auxin_Efflux_Carrier"/>
</dbReference>
<evidence type="ECO:0000256" key="5">
    <source>
        <dbReference type="ARBA" id="ARBA00022989"/>
    </source>
</evidence>
<keyword evidence="5 8" id="KW-1133">Transmembrane helix</keyword>
<evidence type="ECO:0000256" key="6">
    <source>
        <dbReference type="ARBA" id="ARBA00023136"/>
    </source>
</evidence>
<dbReference type="PANTHER" id="PTHR31752:SF40">
    <property type="entry name" value="AUXIN EFFLUX CARRIER COMPONENT 8"/>
    <property type="match status" value="1"/>
</dbReference>
<evidence type="ECO:0000256" key="1">
    <source>
        <dbReference type="ARBA" id="ARBA00004141"/>
    </source>
</evidence>
<feature type="transmembrane region" description="Helical" evidence="8">
    <location>
        <begin position="129"/>
        <end position="148"/>
    </location>
</feature>
<evidence type="ECO:0000313" key="10">
    <source>
        <dbReference type="Proteomes" id="UP001374535"/>
    </source>
</evidence>
<feature type="transmembrane region" description="Helical" evidence="8">
    <location>
        <begin position="67"/>
        <end position="85"/>
    </location>
</feature>
<evidence type="ECO:0000256" key="7">
    <source>
        <dbReference type="ARBA" id="ARBA00023294"/>
    </source>
</evidence>
<keyword evidence="6 8" id="KW-0472">Membrane</keyword>
<evidence type="ECO:0000256" key="2">
    <source>
        <dbReference type="ARBA" id="ARBA00009177"/>
    </source>
</evidence>
<keyword evidence="10" id="KW-1185">Reference proteome</keyword>
<name>A0AAQ3NRE8_VIGMU</name>
<evidence type="ECO:0000256" key="8">
    <source>
        <dbReference type="SAM" id="Phobius"/>
    </source>
</evidence>
<dbReference type="GO" id="GO:0005783">
    <property type="term" value="C:endoplasmic reticulum"/>
    <property type="evidence" value="ECO:0007669"/>
    <property type="project" value="TreeGrafter"/>
</dbReference>
<gene>
    <name evidence="9" type="ORF">V8G54_011514</name>
</gene>
<evidence type="ECO:0000256" key="3">
    <source>
        <dbReference type="ARBA" id="ARBA00022448"/>
    </source>
</evidence>
<proteinExistence type="inferred from homology"/>
<sequence>MPDVVNQSIEILASGGLGMATFSLELDNDFRSLVPHSLNEISTGLFMASNNRIIACGPRMTMVAMGLKFLVGPAIMAVASIVIGLRDRMLKVAIIQAALPQGIVPFVFAREYNVHPGILSTGSGLARNAHGLACGIDLLCPLVTLLLIHYVKDRCKKHYDAQEY</sequence>
<dbReference type="GO" id="GO:0005886">
    <property type="term" value="C:plasma membrane"/>
    <property type="evidence" value="ECO:0007669"/>
    <property type="project" value="TreeGrafter"/>
</dbReference>